<reference evidence="2" key="2">
    <citation type="submission" date="2020-09" db="EMBL/GenBank/DDBJ databases">
        <authorList>
            <person name="Sun Q."/>
            <person name="Ohkuma M."/>
        </authorList>
    </citation>
    <scope>NUCLEOTIDE SEQUENCE</scope>
    <source>
        <strain evidence="2">JCM 4637</strain>
    </source>
</reference>
<evidence type="ECO:0000259" key="1">
    <source>
        <dbReference type="Pfam" id="PF14243"/>
    </source>
</evidence>
<comment type="caution">
    <text evidence="2">The sequence shown here is derived from an EMBL/GenBank/DDBJ whole genome shotgun (WGS) entry which is preliminary data.</text>
</comment>
<dbReference type="Pfam" id="PF14243">
    <property type="entry name" value="R2K_3"/>
    <property type="match status" value="1"/>
</dbReference>
<proteinExistence type="predicted"/>
<gene>
    <name evidence="2" type="ORF">GCM10010334_63610</name>
</gene>
<sequence length="287" mass="30829">MCADPLSGRRVDPAFAAEASAVRDLGGPVALLDHDALLAGDLGAALGRVPRGSGAYWYRGWMIPVHRYEELARGLEERGCALLTGADSYQAAHELPYWYEEFTGLTPRSVWRQCPPGAPPRLPELSALVRPLRAGPAVVKDFVKSRKHEWHEACFVPELGDTAALSAVVDRLFALQEDSLAGGLVVREFESFVRGGEARVWWVDGEAVLVTAHPDTPGDAPEPDLAAVRPAVRALGCRWVTTDLALREDGVWRVVEVGDGQVSGLPEGADPRALFEVLGAAVGPDGL</sequence>
<dbReference type="RefSeq" id="WP_189826399.1">
    <property type="nucleotide sequence ID" value="NZ_BMVC01000015.1"/>
</dbReference>
<name>A0A918X3S0_9ACTN</name>
<evidence type="ECO:0000313" key="3">
    <source>
        <dbReference type="Proteomes" id="UP000638353"/>
    </source>
</evidence>
<evidence type="ECO:0000313" key="2">
    <source>
        <dbReference type="EMBL" id="GHD09364.1"/>
    </source>
</evidence>
<dbReference type="EMBL" id="BMVC01000015">
    <property type="protein sequence ID" value="GHD09364.1"/>
    <property type="molecule type" value="Genomic_DNA"/>
</dbReference>
<dbReference type="Proteomes" id="UP000638353">
    <property type="component" value="Unassembled WGS sequence"/>
</dbReference>
<feature type="domain" description="ATP-grasp" evidence="1">
    <location>
        <begin position="135"/>
        <end position="277"/>
    </location>
</feature>
<protein>
    <recommendedName>
        <fullName evidence="1">ATP-grasp domain-containing protein</fullName>
    </recommendedName>
</protein>
<reference evidence="2" key="1">
    <citation type="journal article" date="2014" name="Int. J. Syst. Evol. Microbiol.">
        <title>Complete genome sequence of Corynebacterium casei LMG S-19264T (=DSM 44701T), isolated from a smear-ripened cheese.</title>
        <authorList>
            <consortium name="US DOE Joint Genome Institute (JGI-PGF)"/>
            <person name="Walter F."/>
            <person name="Albersmeier A."/>
            <person name="Kalinowski J."/>
            <person name="Ruckert C."/>
        </authorList>
    </citation>
    <scope>NUCLEOTIDE SEQUENCE</scope>
    <source>
        <strain evidence="2">JCM 4637</strain>
    </source>
</reference>
<accession>A0A918X3S0</accession>
<dbReference type="AlphaFoldDB" id="A0A918X3S0"/>
<organism evidence="2 3">
    <name type="scientific">Streptomyces finlayi</name>
    <dbReference type="NCBI Taxonomy" id="67296"/>
    <lineage>
        <taxon>Bacteria</taxon>
        <taxon>Bacillati</taxon>
        <taxon>Actinomycetota</taxon>
        <taxon>Actinomycetes</taxon>
        <taxon>Kitasatosporales</taxon>
        <taxon>Streptomycetaceae</taxon>
        <taxon>Streptomyces</taxon>
    </lineage>
</organism>
<dbReference type="InterPro" id="IPR025643">
    <property type="entry name" value="R2K_3"/>
</dbReference>